<protein>
    <submittedName>
        <fullName evidence="2">Uncharacterized protein</fullName>
    </submittedName>
</protein>
<dbReference type="Proteomes" id="UP000041254">
    <property type="component" value="Unassembled WGS sequence"/>
</dbReference>
<accession>A0A0G4GWU4</accession>
<feature type="compositionally biased region" description="Low complexity" evidence="1">
    <location>
        <begin position="543"/>
        <end position="561"/>
    </location>
</feature>
<dbReference type="AlphaFoldDB" id="A0A0G4GWU4"/>
<feature type="compositionally biased region" description="Polar residues" evidence="1">
    <location>
        <begin position="408"/>
        <end position="420"/>
    </location>
</feature>
<gene>
    <name evidence="2" type="ORF">Vbra_18909</name>
</gene>
<feature type="compositionally biased region" description="Low complexity" evidence="1">
    <location>
        <begin position="626"/>
        <end position="636"/>
    </location>
</feature>
<feature type="compositionally biased region" description="Gly residues" evidence="1">
    <location>
        <begin position="604"/>
        <end position="614"/>
    </location>
</feature>
<keyword evidence="3" id="KW-1185">Reference proteome</keyword>
<feature type="compositionally biased region" description="Polar residues" evidence="1">
    <location>
        <begin position="562"/>
        <end position="575"/>
    </location>
</feature>
<evidence type="ECO:0000313" key="2">
    <source>
        <dbReference type="EMBL" id="CEM35320.1"/>
    </source>
</evidence>
<reference evidence="2 3" key="1">
    <citation type="submission" date="2014-11" db="EMBL/GenBank/DDBJ databases">
        <authorList>
            <person name="Zhu J."/>
            <person name="Qi W."/>
            <person name="Song R."/>
        </authorList>
    </citation>
    <scope>NUCLEOTIDE SEQUENCE [LARGE SCALE GENOMIC DNA]</scope>
</reference>
<organism evidence="2 3">
    <name type="scientific">Vitrella brassicaformis (strain CCMP3155)</name>
    <dbReference type="NCBI Taxonomy" id="1169540"/>
    <lineage>
        <taxon>Eukaryota</taxon>
        <taxon>Sar</taxon>
        <taxon>Alveolata</taxon>
        <taxon>Colpodellida</taxon>
        <taxon>Vitrellaceae</taxon>
        <taxon>Vitrella</taxon>
    </lineage>
</organism>
<feature type="compositionally biased region" description="Basic and acidic residues" evidence="1">
    <location>
        <begin position="524"/>
        <end position="542"/>
    </location>
</feature>
<dbReference type="InParanoid" id="A0A0G4GWU4"/>
<sequence length="663" mass="74525">MLSVKLTTSGHGGRAPEDDDIADSLRSLVAEFTGVYDGGVSCEKVDDISHEIQCCDNQTTEDFFNRFSAFQRFCTDHDRNLFLVRGCTIAGVKLMPTRDPGARPFNLVPVDHTLLTEKTIRGSTSFIFRSLLRVMHIYRDSPTDSRVYLSGVDFILERVWDPLRLFKEGDKEKLFEVSIVRTQGSRAGRTGLAVVTVEPADEIETPMTAIKTASMCVYDQANNQVLMLKRHNTDVGADLAWRIKAFWEARPGERSSCDRLLSRIDVTKLSDEELHLLCNFDQYTCFRVFFGAFMFRGSRTPQHIHSDVLKEAAFMQLIVHFRLEHERRQAEGIRVDHDTWCLMGGSPRTNFSPVTGEWVLETPLERACTSVRDEIGVHCGYWCDMSSVHLMRCQSPAANGPESDTHSEASAGSTRDTPTHTIPIDDGGVAYVDALRHDGKFKHRIYVCFVSEENMAAGMEDPKRLRLKNESERCYARWIPLEKLSTCLRRGAEYNLAEWIKDLCMTSSPIHSRQPLLIRGNIPLKDKNHPSLNTRRDRDRDLNSSSSSSTDNRRGNNNRSNQNGITIRPSNTTPLDTIDNWRSGGDNQQQQQQYVPRKSNSMGVGVGVGDGPLLGPGREERGGERGNNMRNMGNRTNDGRSGGSGGSNRAPRGRADQSDNWRA</sequence>
<feature type="region of interest" description="Disordered" evidence="1">
    <location>
        <begin position="396"/>
        <end position="422"/>
    </location>
</feature>
<evidence type="ECO:0000256" key="1">
    <source>
        <dbReference type="SAM" id="MobiDB-lite"/>
    </source>
</evidence>
<dbReference type="VEuPathDB" id="CryptoDB:Vbra_18909"/>
<proteinExistence type="predicted"/>
<evidence type="ECO:0000313" key="3">
    <source>
        <dbReference type="Proteomes" id="UP000041254"/>
    </source>
</evidence>
<feature type="compositionally biased region" description="Basic and acidic residues" evidence="1">
    <location>
        <begin position="653"/>
        <end position="663"/>
    </location>
</feature>
<name>A0A0G4GWU4_VITBC</name>
<feature type="region of interest" description="Disordered" evidence="1">
    <location>
        <begin position="521"/>
        <end position="663"/>
    </location>
</feature>
<dbReference type="EMBL" id="CDMY01000850">
    <property type="protein sequence ID" value="CEM35320.1"/>
    <property type="molecule type" value="Genomic_DNA"/>
</dbReference>